<feature type="transmembrane region" description="Helical" evidence="6">
    <location>
        <begin position="56"/>
        <end position="77"/>
    </location>
</feature>
<keyword evidence="8" id="KW-1185">Reference proteome</keyword>
<gene>
    <name evidence="7" type="ORF">CHILSU_LOCUS10054</name>
</gene>
<evidence type="ECO:0000256" key="6">
    <source>
        <dbReference type="RuleBase" id="RU361218"/>
    </source>
</evidence>
<dbReference type="Pfam" id="PF00335">
    <property type="entry name" value="Tetraspanin"/>
    <property type="match status" value="1"/>
</dbReference>
<keyword evidence="4 6" id="KW-1133">Transmembrane helix</keyword>
<evidence type="ECO:0000256" key="3">
    <source>
        <dbReference type="ARBA" id="ARBA00022692"/>
    </source>
</evidence>
<dbReference type="Proteomes" id="UP001153292">
    <property type="component" value="Chromosome 6"/>
</dbReference>
<protein>
    <recommendedName>
        <fullName evidence="6">Tetraspanin</fullName>
    </recommendedName>
</protein>
<evidence type="ECO:0000313" key="7">
    <source>
        <dbReference type="EMBL" id="CAH0406672.1"/>
    </source>
</evidence>
<dbReference type="InterPro" id="IPR018499">
    <property type="entry name" value="Tetraspanin/Peripherin"/>
</dbReference>
<feature type="transmembrane region" description="Helical" evidence="6">
    <location>
        <begin position="83"/>
        <end position="107"/>
    </location>
</feature>
<evidence type="ECO:0000256" key="1">
    <source>
        <dbReference type="ARBA" id="ARBA00004141"/>
    </source>
</evidence>
<dbReference type="InterPro" id="IPR008952">
    <property type="entry name" value="Tetraspanin_EC2_sf"/>
</dbReference>
<dbReference type="InterPro" id="IPR000301">
    <property type="entry name" value="Tetraspanin_animals"/>
</dbReference>
<evidence type="ECO:0000313" key="8">
    <source>
        <dbReference type="Proteomes" id="UP001153292"/>
    </source>
</evidence>
<accession>A0ABN8BA39</accession>
<dbReference type="SUPFAM" id="SSF48652">
    <property type="entry name" value="Tetraspanin"/>
    <property type="match status" value="1"/>
</dbReference>
<evidence type="ECO:0000256" key="5">
    <source>
        <dbReference type="ARBA" id="ARBA00023136"/>
    </source>
</evidence>
<name>A0ABN8BA39_CHISP</name>
<dbReference type="CDD" id="cd03127">
    <property type="entry name" value="tetraspanin_LEL"/>
    <property type="match status" value="1"/>
</dbReference>
<dbReference type="PRINTS" id="PR00259">
    <property type="entry name" value="TMFOUR"/>
</dbReference>
<organism evidence="7 8">
    <name type="scientific">Chilo suppressalis</name>
    <name type="common">Asiatic rice borer moth</name>
    <dbReference type="NCBI Taxonomy" id="168631"/>
    <lineage>
        <taxon>Eukaryota</taxon>
        <taxon>Metazoa</taxon>
        <taxon>Ecdysozoa</taxon>
        <taxon>Arthropoda</taxon>
        <taxon>Hexapoda</taxon>
        <taxon>Insecta</taxon>
        <taxon>Pterygota</taxon>
        <taxon>Neoptera</taxon>
        <taxon>Endopterygota</taxon>
        <taxon>Lepidoptera</taxon>
        <taxon>Glossata</taxon>
        <taxon>Ditrysia</taxon>
        <taxon>Pyraloidea</taxon>
        <taxon>Crambidae</taxon>
        <taxon>Crambinae</taxon>
        <taxon>Chilo</taxon>
    </lineage>
</organism>
<dbReference type="Gene3D" id="1.10.1450.10">
    <property type="entry name" value="Tetraspanin"/>
    <property type="match status" value="1"/>
</dbReference>
<feature type="transmembrane region" description="Helical" evidence="6">
    <location>
        <begin position="214"/>
        <end position="236"/>
    </location>
</feature>
<dbReference type="PANTHER" id="PTHR19282:SF544">
    <property type="entry name" value="TETRASPANIN"/>
    <property type="match status" value="1"/>
</dbReference>
<keyword evidence="3 6" id="KW-0812">Transmembrane</keyword>
<feature type="transmembrane region" description="Helical" evidence="6">
    <location>
        <begin position="14"/>
        <end position="35"/>
    </location>
</feature>
<sequence>MNFKECNQGIAKGLFMVVNGLCILLAYCILGFAVVDIRLLNQYGQEHASGTFVGDVIVICASVLLIIIAGTGLIGAIKENLKIIYMYVALLMILIVLQMLITIFVAVQRHGLQFRVTEWLREDFFSNVTEERRGAHERMWDDLQIRYECCGLNGPDDYPAIQQPISLSCCPRAYRARTSYAQQELYKSCLHSASYFSEGCEDEILYFLQADAECLLGAAIFCFWMQGAGMLLAMWMTSNIKNTVTAYKQTVKY</sequence>
<proteinExistence type="inferred from homology"/>
<keyword evidence="5 6" id="KW-0472">Membrane</keyword>
<evidence type="ECO:0000256" key="2">
    <source>
        <dbReference type="ARBA" id="ARBA00006840"/>
    </source>
</evidence>
<reference evidence="7" key="1">
    <citation type="submission" date="2021-12" db="EMBL/GenBank/DDBJ databases">
        <authorList>
            <person name="King R."/>
        </authorList>
    </citation>
    <scope>NUCLEOTIDE SEQUENCE</scope>
</reference>
<dbReference type="PANTHER" id="PTHR19282">
    <property type="entry name" value="TETRASPANIN"/>
    <property type="match status" value="1"/>
</dbReference>
<dbReference type="PIRSF" id="PIRSF002419">
    <property type="entry name" value="Tetraspanin"/>
    <property type="match status" value="1"/>
</dbReference>
<dbReference type="EMBL" id="OU963899">
    <property type="protein sequence ID" value="CAH0406672.1"/>
    <property type="molecule type" value="Genomic_DNA"/>
</dbReference>
<comment type="subcellular location">
    <subcellularLocation>
        <location evidence="1 6">Membrane</location>
        <topology evidence="1 6">Multi-pass membrane protein</topology>
    </subcellularLocation>
</comment>
<comment type="similarity">
    <text evidence="2 6">Belongs to the tetraspanin (TM4SF) family.</text>
</comment>
<evidence type="ECO:0000256" key="4">
    <source>
        <dbReference type="ARBA" id="ARBA00022989"/>
    </source>
</evidence>